<keyword evidence="4" id="KW-1003">Cell membrane</keyword>
<evidence type="ECO:0000256" key="7">
    <source>
        <dbReference type="ARBA" id="ARBA00022927"/>
    </source>
</evidence>
<keyword evidence="5" id="KW-0997">Cell inner membrane</keyword>
<evidence type="ECO:0000313" key="11">
    <source>
        <dbReference type="EMBL" id="MFC6642475.1"/>
    </source>
</evidence>
<dbReference type="EMBL" id="JBHSWA010000001">
    <property type="protein sequence ID" value="MFC6642475.1"/>
    <property type="molecule type" value="Genomic_DNA"/>
</dbReference>
<name>A0ABW1YYY2_9RHOB</name>
<dbReference type="NCBIfam" id="TIGR01709">
    <property type="entry name" value="typeII_sec_gspL"/>
    <property type="match status" value="1"/>
</dbReference>
<proteinExistence type="inferred from homology"/>
<protein>
    <submittedName>
        <fullName evidence="11">Type II secretion system protein GspL</fullName>
    </submittedName>
</protein>
<comment type="caution">
    <text evidence="11">The sequence shown here is derived from an EMBL/GenBank/DDBJ whole genome shotgun (WGS) entry which is preliminary data.</text>
</comment>
<evidence type="ECO:0000313" key="12">
    <source>
        <dbReference type="Proteomes" id="UP001596403"/>
    </source>
</evidence>
<dbReference type="InterPro" id="IPR025691">
    <property type="entry name" value="GspL_pp_dom"/>
</dbReference>
<evidence type="ECO:0000256" key="5">
    <source>
        <dbReference type="ARBA" id="ARBA00022519"/>
    </source>
</evidence>
<evidence type="ECO:0000256" key="2">
    <source>
        <dbReference type="ARBA" id="ARBA00005318"/>
    </source>
</evidence>
<feature type="domain" description="GspL periplasmic" evidence="10">
    <location>
        <begin position="93"/>
        <end position="242"/>
    </location>
</feature>
<dbReference type="Proteomes" id="UP001596403">
    <property type="component" value="Unassembled WGS sequence"/>
</dbReference>
<gene>
    <name evidence="11" type="primary">gspL</name>
    <name evidence="11" type="ORF">ACFQAU_12970</name>
</gene>
<evidence type="ECO:0000256" key="9">
    <source>
        <dbReference type="ARBA" id="ARBA00023136"/>
    </source>
</evidence>
<keyword evidence="7" id="KW-0653">Protein transport</keyword>
<dbReference type="InterPro" id="IPR007812">
    <property type="entry name" value="T2SS_protein-GspL"/>
</dbReference>
<keyword evidence="3" id="KW-0813">Transport</keyword>
<keyword evidence="8" id="KW-1133">Transmembrane helix</keyword>
<evidence type="ECO:0000256" key="4">
    <source>
        <dbReference type="ARBA" id="ARBA00022475"/>
    </source>
</evidence>
<keyword evidence="9" id="KW-0472">Membrane</keyword>
<evidence type="ECO:0000259" key="10">
    <source>
        <dbReference type="Pfam" id="PF12693"/>
    </source>
</evidence>
<evidence type="ECO:0000256" key="3">
    <source>
        <dbReference type="ARBA" id="ARBA00022448"/>
    </source>
</evidence>
<evidence type="ECO:0000256" key="8">
    <source>
        <dbReference type="ARBA" id="ARBA00022989"/>
    </source>
</evidence>
<accession>A0ABW1YYY2</accession>
<organism evidence="11 12">
    <name type="scientific">Sulfitobacter profundi</name>
    <dbReference type="NCBI Taxonomy" id="2679961"/>
    <lineage>
        <taxon>Bacteria</taxon>
        <taxon>Pseudomonadati</taxon>
        <taxon>Pseudomonadota</taxon>
        <taxon>Alphaproteobacteria</taxon>
        <taxon>Rhodobacterales</taxon>
        <taxon>Roseobacteraceae</taxon>
        <taxon>Sulfitobacter</taxon>
    </lineage>
</organism>
<comment type="similarity">
    <text evidence="2">Belongs to the GSP L family.</text>
</comment>
<reference evidence="12" key="1">
    <citation type="journal article" date="2019" name="Int. J. Syst. Evol. Microbiol.">
        <title>The Global Catalogue of Microorganisms (GCM) 10K type strain sequencing project: providing services to taxonomists for standard genome sequencing and annotation.</title>
        <authorList>
            <consortium name="The Broad Institute Genomics Platform"/>
            <consortium name="The Broad Institute Genome Sequencing Center for Infectious Disease"/>
            <person name="Wu L."/>
            <person name="Ma J."/>
        </authorList>
    </citation>
    <scope>NUCLEOTIDE SEQUENCE [LARGE SCALE GENOMIC DNA]</scope>
    <source>
        <strain evidence="12">NBRC 111368</strain>
    </source>
</reference>
<evidence type="ECO:0000256" key="6">
    <source>
        <dbReference type="ARBA" id="ARBA00022692"/>
    </source>
</evidence>
<keyword evidence="6" id="KW-0812">Transmembrane</keyword>
<keyword evidence="12" id="KW-1185">Reference proteome</keyword>
<comment type="subcellular location">
    <subcellularLocation>
        <location evidence="1">Cell inner membrane</location>
    </subcellularLocation>
</comment>
<dbReference type="Pfam" id="PF12693">
    <property type="entry name" value="GspL_C"/>
    <property type="match status" value="1"/>
</dbReference>
<evidence type="ECO:0000256" key="1">
    <source>
        <dbReference type="ARBA" id="ARBA00004533"/>
    </source>
</evidence>
<sequence>MIPRPDAGGGPAWSVWRDGDRAVVRCSDGTGFALRTEMLPVFWSRSGSPKLYALAEPLGDALPAEDLSAAPPPPDPRDLAFSFARQRTTGAEGVAAWRWAAVAAGAALMIHLGLTAFDTAALKRIAQQERLAAEAAIANILPGVPLTGDVGPILARLTPAPSEEGRGPFLPLLNEVAGTLASDPASVGFRRLSWGRRDNTLVVLMQSPGLEDLQRIEQELETAGFAVRSGAATAGNGGAEVEMRITKGAGG</sequence>
<dbReference type="RefSeq" id="WP_386282719.1">
    <property type="nucleotide sequence ID" value="NZ_JBHSWA010000001.1"/>
</dbReference>